<keyword evidence="5 11" id="KW-1133">Transmembrane helix</keyword>
<proteinExistence type="inferred from homology"/>
<evidence type="ECO:0000256" key="11">
    <source>
        <dbReference type="PIRNR" id="PIRNR015596"/>
    </source>
</evidence>
<comment type="similarity">
    <text evidence="3 11">Belongs to the steroid 5-alpha reductase family.</text>
</comment>
<evidence type="ECO:0000313" key="14">
    <source>
        <dbReference type="Proteomes" id="UP000233837"/>
    </source>
</evidence>
<dbReference type="Pfam" id="PF02544">
    <property type="entry name" value="Steroid_dh"/>
    <property type="match status" value="1"/>
</dbReference>
<comment type="pathway">
    <text evidence="10">Steroid biosynthesis.</text>
</comment>
<dbReference type="EMBL" id="KZ503243">
    <property type="protein sequence ID" value="PKU66787.1"/>
    <property type="molecule type" value="Genomic_DNA"/>
</dbReference>
<evidence type="ECO:0000259" key="12">
    <source>
        <dbReference type="Pfam" id="PF02544"/>
    </source>
</evidence>
<evidence type="ECO:0000256" key="8">
    <source>
        <dbReference type="ARBA" id="ARBA00037910"/>
    </source>
</evidence>
<evidence type="ECO:0000256" key="4">
    <source>
        <dbReference type="ARBA" id="ARBA00022692"/>
    </source>
</evidence>
<dbReference type="EC" id="1.3.1.22" evidence="11"/>
<organism evidence="13 14">
    <name type="scientific">Dendrobium catenatum</name>
    <dbReference type="NCBI Taxonomy" id="906689"/>
    <lineage>
        <taxon>Eukaryota</taxon>
        <taxon>Viridiplantae</taxon>
        <taxon>Streptophyta</taxon>
        <taxon>Embryophyta</taxon>
        <taxon>Tracheophyta</taxon>
        <taxon>Spermatophyta</taxon>
        <taxon>Magnoliopsida</taxon>
        <taxon>Liliopsida</taxon>
        <taxon>Asparagales</taxon>
        <taxon>Orchidaceae</taxon>
        <taxon>Epidendroideae</taxon>
        <taxon>Malaxideae</taxon>
        <taxon>Dendrobiinae</taxon>
        <taxon>Dendrobium</taxon>
    </lineage>
</organism>
<evidence type="ECO:0000256" key="10">
    <source>
        <dbReference type="ARBA" id="ARBA00060577"/>
    </source>
</evidence>
<keyword evidence="11" id="KW-1069">Brassinosteroid biosynthesis</keyword>
<accession>A0A2I0VTN9</accession>
<dbReference type="Proteomes" id="UP000233837">
    <property type="component" value="Unassembled WGS sequence"/>
</dbReference>
<dbReference type="PANTHER" id="PTHR10556">
    <property type="entry name" value="3-OXO-5-ALPHA-STEROID 4-DEHYDROGENASE"/>
    <property type="match status" value="1"/>
</dbReference>
<dbReference type="PIRSF" id="PIRSF015596">
    <property type="entry name" value="5_alpha-SR2"/>
    <property type="match status" value="1"/>
</dbReference>
<dbReference type="PANTHER" id="PTHR10556:SF43">
    <property type="entry name" value="STEROID 5-ALPHA-REDUCTASE DET2"/>
    <property type="match status" value="1"/>
</dbReference>
<comment type="function">
    <text evidence="11">Involved in a reduction step in the biosynthesis of the plant steroid, brassinolide.</text>
</comment>
<keyword evidence="11" id="KW-0444">Lipid biosynthesis</keyword>
<protein>
    <recommendedName>
        <fullName evidence="11">Steroid 5-alpha-reductase DET2</fullName>
        <ecNumber evidence="11">1.3.1.22</ecNumber>
    </recommendedName>
</protein>
<evidence type="ECO:0000256" key="2">
    <source>
        <dbReference type="ARBA" id="ARBA00004972"/>
    </source>
</evidence>
<dbReference type="GO" id="GO:0016132">
    <property type="term" value="P:brassinosteroid biosynthetic process"/>
    <property type="evidence" value="ECO:0007669"/>
    <property type="project" value="UniProtKB-UniPathway"/>
</dbReference>
<keyword evidence="11" id="KW-0443">Lipid metabolism</keyword>
<dbReference type="InterPro" id="IPR016636">
    <property type="entry name" value="3-oxo-5-alpha-steroid_4-DH"/>
</dbReference>
<dbReference type="UniPathway" id="UPA00381"/>
<evidence type="ECO:0000256" key="3">
    <source>
        <dbReference type="ARBA" id="ARBA00007742"/>
    </source>
</evidence>
<feature type="transmembrane region" description="Helical" evidence="11">
    <location>
        <begin position="215"/>
        <end position="239"/>
    </location>
</feature>
<dbReference type="GO" id="GO:0016020">
    <property type="term" value="C:membrane"/>
    <property type="evidence" value="ECO:0007669"/>
    <property type="project" value="UniProtKB-SubCell"/>
</dbReference>
<evidence type="ECO:0000256" key="1">
    <source>
        <dbReference type="ARBA" id="ARBA00004141"/>
    </source>
</evidence>
<feature type="transmembrane region" description="Helical" evidence="11">
    <location>
        <begin position="154"/>
        <end position="172"/>
    </location>
</feature>
<reference evidence="13 14" key="2">
    <citation type="journal article" date="2017" name="Nature">
        <title>The Apostasia genome and the evolution of orchids.</title>
        <authorList>
            <person name="Zhang G.Q."/>
            <person name="Liu K.W."/>
            <person name="Li Z."/>
            <person name="Lohaus R."/>
            <person name="Hsiao Y.Y."/>
            <person name="Niu S.C."/>
            <person name="Wang J.Y."/>
            <person name="Lin Y.C."/>
            <person name="Xu Q."/>
            <person name="Chen L.J."/>
            <person name="Yoshida K."/>
            <person name="Fujiwara S."/>
            <person name="Wang Z.W."/>
            <person name="Zhang Y.Q."/>
            <person name="Mitsuda N."/>
            <person name="Wang M."/>
            <person name="Liu G.H."/>
            <person name="Pecoraro L."/>
            <person name="Huang H.X."/>
            <person name="Xiao X.J."/>
            <person name="Lin M."/>
            <person name="Wu X.Y."/>
            <person name="Wu W.L."/>
            <person name="Chen Y.Y."/>
            <person name="Chang S.B."/>
            <person name="Sakamoto S."/>
            <person name="Ohme-Takagi M."/>
            <person name="Yagi M."/>
            <person name="Zeng S.J."/>
            <person name="Shen C.Y."/>
            <person name="Yeh C.M."/>
            <person name="Luo Y.B."/>
            <person name="Tsai W.C."/>
            <person name="Van de Peer Y."/>
            <person name="Liu Z.J."/>
        </authorList>
    </citation>
    <scope>NUCLEOTIDE SEQUENCE [LARGE SCALE GENOMIC DNA]</scope>
    <source>
        <tissue evidence="13">The whole plant</tissue>
    </source>
</reference>
<dbReference type="GO" id="GO:0047751">
    <property type="term" value="F:3-oxo-5-alpha-steroid 4-dehydrogenase (NADP+) activity"/>
    <property type="evidence" value="ECO:0007669"/>
    <property type="project" value="UniProtKB-EC"/>
</dbReference>
<keyword evidence="11" id="KW-0752">Steroid biosynthesis</keyword>
<dbReference type="AlphaFoldDB" id="A0A2I0VTN9"/>
<feature type="transmembrane region" description="Helical" evidence="11">
    <location>
        <begin position="78"/>
        <end position="95"/>
    </location>
</feature>
<keyword evidence="7 11" id="KW-0472">Membrane</keyword>
<dbReference type="Gene3D" id="1.20.120.1630">
    <property type="match status" value="1"/>
</dbReference>
<reference evidence="13 14" key="1">
    <citation type="journal article" date="2016" name="Sci. Rep.">
        <title>The Dendrobium catenatum Lindl. genome sequence provides insights into polysaccharide synthase, floral development and adaptive evolution.</title>
        <authorList>
            <person name="Zhang G.Q."/>
            <person name="Xu Q."/>
            <person name="Bian C."/>
            <person name="Tsai W.C."/>
            <person name="Yeh C.M."/>
            <person name="Liu K.W."/>
            <person name="Yoshida K."/>
            <person name="Zhang L.S."/>
            <person name="Chang S.B."/>
            <person name="Chen F."/>
            <person name="Shi Y."/>
            <person name="Su Y.Y."/>
            <person name="Zhang Y.Q."/>
            <person name="Chen L.J."/>
            <person name="Yin Y."/>
            <person name="Lin M."/>
            <person name="Huang H."/>
            <person name="Deng H."/>
            <person name="Wang Z.W."/>
            <person name="Zhu S.L."/>
            <person name="Zhao X."/>
            <person name="Deng C."/>
            <person name="Niu S.C."/>
            <person name="Huang J."/>
            <person name="Wang M."/>
            <person name="Liu G.H."/>
            <person name="Yang H.J."/>
            <person name="Xiao X.J."/>
            <person name="Hsiao Y.Y."/>
            <person name="Wu W.L."/>
            <person name="Chen Y.Y."/>
            <person name="Mitsuda N."/>
            <person name="Ohme-Takagi M."/>
            <person name="Luo Y.B."/>
            <person name="Van de Peer Y."/>
            <person name="Liu Z.J."/>
        </authorList>
    </citation>
    <scope>NUCLEOTIDE SEQUENCE [LARGE SCALE GENOMIC DNA]</scope>
    <source>
        <tissue evidence="13">The whole plant</tissue>
    </source>
</reference>
<keyword evidence="14" id="KW-1185">Reference proteome</keyword>
<gene>
    <name evidence="13" type="primary">DET2</name>
    <name evidence="13" type="ORF">MA16_Dca015047</name>
</gene>
<dbReference type="InterPro" id="IPR001104">
    <property type="entry name" value="3-oxo-5_a-steroid_4-DH_C"/>
</dbReference>
<dbReference type="FunFam" id="1.20.120.1630:FF:000002">
    <property type="entry name" value="Steroid 5 alpha-reductase 1"/>
    <property type="match status" value="1"/>
</dbReference>
<comment type="catalytic activity">
    <reaction evidence="9 11">
        <text>a 3-oxo-5alpha-steroid + NADP(+) = a 3-oxo-Delta(4)-steroid + NADPH + H(+)</text>
        <dbReference type="Rhea" id="RHEA:54384"/>
        <dbReference type="ChEBI" id="CHEBI:13601"/>
        <dbReference type="ChEBI" id="CHEBI:15378"/>
        <dbReference type="ChEBI" id="CHEBI:47909"/>
        <dbReference type="ChEBI" id="CHEBI:57783"/>
        <dbReference type="ChEBI" id="CHEBI:58349"/>
        <dbReference type="EC" id="1.3.1.22"/>
    </reaction>
</comment>
<feature type="transmembrane region" description="Helical" evidence="11">
    <location>
        <begin position="12"/>
        <end position="34"/>
    </location>
</feature>
<feature type="transmembrane region" description="Helical" evidence="11">
    <location>
        <begin position="54"/>
        <end position="71"/>
    </location>
</feature>
<dbReference type="STRING" id="906689.A0A2I0VTN9"/>
<evidence type="ECO:0000256" key="9">
    <source>
        <dbReference type="ARBA" id="ARBA00048164"/>
    </source>
</evidence>
<sequence length="269" mass="30182">MAPPVSLADESLFYGAVLAIYLFSPLSVFSLLFVTVPYGKHYRAGWGPSIPSPISWFLMESPTLWLSLLLLPFGKHRYNPIALSILSLFFLHYINRTLIYPLRLSRFGISGGRSGLPISIVAMAFGFNLFNAYIQIRSITHYTEYGGRAWTCGIWTASRVAIGVGIFFWGMAVNVRSDLSLLRLKAEGSGAYKIPRGGWFELVSCPNYMGEVAEWLGWAVVAWSPAAFGFALFTAANLVPRARSHHKWYLDKFGEDYPRSRKAVVPYIF</sequence>
<dbReference type="PROSITE" id="PS50244">
    <property type="entry name" value="S5A_REDUCTASE"/>
    <property type="match status" value="1"/>
</dbReference>
<keyword evidence="6" id="KW-0560">Oxidoreductase</keyword>
<evidence type="ECO:0000256" key="7">
    <source>
        <dbReference type="ARBA" id="ARBA00023136"/>
    </source>
</evidence>
<comment type="subcellular location">
    <subcellularLocation>
        <location evidence="1">Membrane</location>
        <topology evidence="1">Multi-pass membrane protein</topology>
    </subcellularLocation>
</comment>
<feature type="domain" description="3-oxo-5-alpha-steroid 4-dehydrogenase C-terminal" evidence="12">
    <location>
        <begin position="116"/>
        <end position="269"/>
    </location>
</feature>
<evidence type="ECO:0000256" key="5">
    <source>
        <dbReference type="ARBA" id="ARBA00022989"/>
    </source>
</evidence>
<keyword evidence="4 11" id="KW-0812">Transmembrane</keyword>
<name>A0A2I0VTN9_9ASPA</name>
<evidence type="ECO:0000313" key="13">
    <source>
        <dbReference type="EMBL" id="PKU66787.1"/>
    </source>
</evidence>
<feature type="transmembrane region" description="Helical" evidence="11">
    <location>
        <begin position="115"/>
        <end position="134"/>
    </location>
</feature>
<comment type="pathway">
    <text evidence="8 11">Plant hormone biosynthesis; brassinosteroid biosynthesis.</text>
</comment>
<evidence type="ECO:0000256" key="6">
    <source>
        <dbReference type="ARBA" id="ARBA00023002"/>
    </source>
</evidence>
<dbReference type="InterPro" id="IPR039357">
    <property type="entry name" value="SRD5A/TECR"/>
</dbReference>
<comment type="pathway">
    <text evidence="2">Hormone biosynthesis.</text>
</comment>
<dbReference type="OrthoDB" id="5788137at2759"/>